<dbReference type="Proteomes" id="UP001373159">
    <property type="component" value="Unassembled WGS sequence"/>
</dbReference>
<feature type="domain" description="Bacterial alpha-L-rhamnosidase N-terminal" evidence="5">
    <location>
        <begin position="148"/>
        <end position="306"/>
    </location>
</feature>
<keyword evidence="3 8" id="KW-0378">Hydrolase</keyword>
<evidence type="ECO:0000256" key="3">
    <source>
        <dbReference type="ARBA" id="ARBA00022801"/>
    </source>
</evidence>
<evidence type="ECO:0000256" key="1">
    <source>
        <dbReference type="ARBA" id="ARBA00001445"/>
    </source>
</evidence>
<proteinExistence type="predicted"/>
<dbReference type="InterPro" id="IPR035396">
    <property type="entry name" value="Bac_rhamnosid6H"/>
</dbReference>
<evidence type="ECO:0000259" key="6">
    <source>
        <dbReference type="Pfam" id="PF17389"/>
    </source>
</evidence>
<protein>
    <recommendedName>
        <fullName evidence="2">alpha-L-rhamnosidase</fullName>
        <ecNumber evidence="2">3.2.1.40</ecNumber>
    </recommendedName>
</protein>
<dbReference type="InterPro" id="IPR008902">
    <property type="entry name" value="Rhamnosid_concanavalin"/>
</dbReference>
<evidence type="ECO:0000256" key="2">
    <source>
        <dbReference type="ARBA" id="ARBA00012652"/>
    </source>
</evidence>
<dbReference type="PIRSF" id="PIRSF010631">
    <property type="entry name" value="A-rhamnsds"/>
    <property type="match status" value="1"/>
</dbReference>
<evidence type="ECO:0000259" key="4">
    <source>
        <dbReference type="Pfam" id="PF05592"/>
    </source>
</evidence>
<keyword evidence="9" id="KW-1185">Reference proteome</keyword>
<dbReference type="InterPro" id="IPR012341">
    <property type="entry name" value="6hp_glycosidase-like_sf"/>
</dbReference>
<dbReference type="PANTHER" id="PTHR33307:SF6">
    <property type="entry name" value="ALPHA-RHAMNOSIDASE (EUROFUNG)-RELATED"/>
    <property type="match status" value="1"/>
</dbReference>
<dbReference type="Pfam" id="PF05592">
    <property type="entry name" value="Bac_rhamnosid"/>
    <property type="match status" value="1"/>
</dbReference>
<dbReference type="EMBL" id="JBANBB010000001">
    <property type="protein sequence ID" value="MEK0305956.1"/>
    <property type="molecule type" value="Genomic_DNA"/>
</dbReference>
<dbReference type="Gene3D" id="2.60.120.260">
    <property type="entry name" value="Galactose-binding domain-like"/>
    <property type="match status" value="2"/>
</dbReference>
<dbReference type="Pfam" id="PF08531">
    <property type="entry name" value="Bac_rhamnosid_N"/>
    <property type="match status" value="1"/>
</dbReference>
<evidence type="ECO:0000259" key="7">
    <source>
        <dbReference type="Pfam" id="PF17390"/>
    </source>
</evidence>
<dbReference type="PANTHER" id="PTHR33307">
    <property type="entry name" value="ALPHA-RHAMNOSIDASE (EUROFUNG)"/>
    <property type="match status" value="1"/>
</dbReference>
<accession>A0ABU8ZL31</accession>
<feature type="domain" description="Alpha-L-rhamnosidase six-hairpin glycosidase" evidence="6">
    <location>
        <begin position="423"/>
        <end position="765"/>
    </location>
</feature>
<dbReference type="InterPro" id="IPR016007">
    <property type="entry name" value="Alpha_rhamnosid"/>
</dbReference>
<comment type="catalytic activity">
    <reaction evidence="1">
        <text>Hydrolysis of terminal non-reducing alpha-L-rhamnose residues in alpha-L-rhamnosides.</text>
        <dbReference type="EC" id="3.2.1.40"/>
    </reaction>
</comment>
<dbReference type="InterPro" id="IPR013737">
    <property type="entry name" value="Bac_rhamnosid_N"/>
</dbReference>
<dbReference type="Gene3D" id="1.50.10.10">
    <property type="match status" value="1"/>
</dbReference>
<dbReference type="GO" id="GO:0016787">
    <property type="term" value="F:hydrolase activity"/>
    <property type="evidence" value="ECO:0007669"/>
    <property type="project" value="UniProtKB-KW"/>
</dbReference>
<dbReference type="RefSeq" id="WP_340468504.1">
    <property type="nucleotide sequence ID" value="NZ_JBANBB010000001.1"/>
</dbReference>
<dbReference type="InterPro" id="IPR008928">
    <property type="entry name" value="6-hairpin_glycosidase_sf"/>
</dbReference>
<dbReference type="InterPro" id="IPR035398">
    <property type="entry name" value="Bac_rhamnosid_C"/>
</dbReference>
<gene>
    <name evidence="8" type="ORF">V8P97_00465</name>
</gene>
<feature type="domain" description="Alpha-L-rhamnosidase concanavalin-like" evidence="4">
    <location>
        <begin position="321"/>
        <end position="416"/>
    </location>
</feature>
<evidence type="ECO:0000313" key="9">
    <source>
        <dbReference type="Proteomes" id="UP001373159"/>
    </source>
</evidence>
<dbReference type="Gene3D" id="2.60.40.10">
    <property type="entry name" value="Immunoglobulins"/>
    <property type="match status" value="1"/>
</dbReference>
<dbReference type="EC" id="3.2.1.40" evidence="2"/>
<dbReference type="SUPFAM" id="SSF48208">
    <property type="entry name" value="Six-hairpin glycosidases"/>
    <property type="match status" value="1"/>
</dbReference>
<evidence type="ECO:0000259" key="5">
    <source>
        <dbReference type="Pfam" id="PF08531"/>
    </source>
</evidence>
<reference evidence="8 9" key="1">
    <citation type="submission" date="2024-02" db="EMBL/GenBank/DDBJ databases">
        <title>Bifidobacterium honeyensis sp. nov., isolated from the comb honey.</title>
        <authorList>
            <person name="Liu W."/>
            <person name="Li Y."/>
        </authorList>
    </citation>
    <scope>NUCLEOTIDE SEQUENCE [LARGE SCALE GENOMIC DNA]</scope>
    <source>
        <strain evidence="8 9">IMAU50988</strain>
    </source>
</reference>
<feature type="domain" description="Alpha-L-rhamnosidase C-terminal" evidence="7">
    <location>
        <begin position="769"/>
        <end position="839"/>
    </location>
</feature>
<comment type="caution">
    <text evidence="8">The sequence shown here is derived from an EMBL/GenBank/DDBJ whole genome shotgun (WGS) entry which is preliminary data.</text>
</comment>
<evidence type="ECO:0000313" key="8">
    <source>
        <dbReference type="EMBL" id="MEK0305956.1"/>
    </source>
</evidence>
<dbReference type="Pfam" id="PF17389">
    <property type="entry name" value="Bac_rhamnosid6H"/>
    <property type="match status" value="1"/>
</dbReference>
<dbReference type="Pfam" id="PF17390">
    <property type="entry name" value="Bac_rhamnosid_C"/>
    <property type="match status" value="1"/>
</dbReference>
<dbReference type="Gene3D" id="2.60.420.10">
    <property type="entry name" value="Maltose phosphorylase, domain 3"/>
    <property type="match status" value="1"/>
</dbReference>
<organism evidence="8 9">
    <name type="scientific">Bifidobacterium favimelis</name>
    <dbReference type="NCBI Taxonomy" id="3122979"/>
    <lineage>
        <taxon>Bacteria</taxon>
        <taxon>Bacillati</taxon>
        <taxon>Actinomycetota</taxon>
        <taxon>Actinomycetes</taxon>
        <taxon>Bifidobacteriales</taxon>
        <taxon>Bifidobacteriaceae</taxon>
        <taxon>Bifidobacterium</taxon>
    </lineage>
</organism>
<dbReference type="InterPro" id="IPR013783">
    <property type="entry name" value="Ig-like_fold"/>
</dbReference>
<name>A0ABU8ZL31_9BIFI</name>
<dbReference type="Pfam" id="PF25788">
    <property type="entry name" value="Ig_Rha78A_N"/>
    <property type="match status" value="1"/>
</dbReference>
<sequence>MTTQSTTLAVSRVRFGHRQAADRVLGYGDPRPSLSWRVVKAPEGWEQAGAQVEISDGRGDPEIHDLEGDGQVCRPWPGRPLGSGRAARVRVRVAGHDGAWSSWSPPAQVETGLLKDEDWRGAPITPATPVGRLDPAPVMAVRFRVEGECARARLHLTSGGIFAAYLDGRRIGRDQLTPGWTDYRKRLNALTYDVTGSLTPGEHELAVILGNGWYRGQLTWTCRTEVYGSRLWLLSNLDWEDARGGHCLATDGGWTWRPSAILANDLYDGQMQDMRVPLLNPSATGGPVETIPMPRAAIRPQEAPPAVIIRRLPGRRLVLTPSGGKIVDFGQNVAGWVRLHVRSGRPGDQVVLRHAEVLEDGELGTRPLRKARATDRFILSGGEEDLEPIFTQHGFRYVQVEGVDDLRPEDLEACVVSADMESLASFSSSRPELDRLFENVRWSTRANFITIPTDCPQRDERLGWTGDIAVFSPTAMSLYDAGDFLDSWLEDVAGSQAPDGGIPVVVPDVLDGPKLTCGWGDASVLVPWAVYQATGDAGVLRRFLPMMDRFVDGVESLTRGTHLWRGGFQYGDWLDPDAPPDDPGRSKADPDVIATAYFAHSARLVSAAHMALGQAEEGRRYGRLADQIGHAFRDQYVTEGGAVLSDCASVYAVALVWDLLETPEQRRGAGDRLADIVRVSGFRISTGFLGTPLICPALVMSGHGDLAVRLLLQDRCPSWLYPVRMGATTVWERWDSMLPDGSINPGQMTSFNHYALGAIAHWMMTGLAGLRMEEAGWRRVSIAPVIDRALAHVEVAQETPYGLIRVKWEVRGKTLHLEAVLPVGIRARVRLPEVADRTYGEGSHSWDLPMEEVCPRKGPMLTIRDLIDSASAMEKLEKALAASGSQAYQGEGADLTFTEGAARWLDADVALLPQVASRQGYLPEAGAIEEACRTLLRGLPDTAD</sequence>